<dbReference type="EMBL" id="BK002821">
    <property type="protein sequence ID" value="DAA04326.1"/>
    <property type="molecule type" value="Genomic_DNA"/>
</dbReference>
<gene>
    <name evidence="2" type="ORF">HDC15599</name>
</gene>
<feature type="compositionally biased region" description="Basic and acidic residues" evidence="1">
    <location>
        <begin position="1"/>
        <end position="32"/>
    </location>
</feature>
<feature type="region of interest" description="Disordered" evidence="1">
    <location>
        <begin position="1"/>
        <end position="42"/>
    </location>
</feature>
<dbReference type="AlphaFoldDB" id="Q6IJ95"/>
<evidence type="ECO:0000256" key="1">
    <source>
        <dbReference type="SAM" id="MobiDB-lite"/>
    </source>
</evidence>
<protein>
    <submittedName>
        <fullName evidence="2">HDC15599</fullName>
    </submittedName>
</protein>
<reference evidence="2" key="1">
    <citation type="journal article" date="2003" name="Genome Biol.">
        <title>An integrated gene annotation and transcriptional profiling approach towards the full gene content of the Drosophila genome.</title>
        <authorList>
            <person name="Hild M."/>
            <person name="Beckmann B."/>
            <person name="Haas S.A."/>
            <person name="Koch B."/>
            <person name="Solovyev V."/>
            <person name="Busold C."/>
            <person name="Fellenberg K."/>
            <person name="Boutros M."/>
            <person name="Vingron M."/>
            <person name="Sauer F."/>
            <person name="Hoheisel J.D."/>
            <person name="Paro R."/>
        </authorList>
    </citation>
    <scope>NUCLEOTIDE SEQUENCE</scope>
</reference>
<feature type="region of interest" description="Disordered" evidence="1">
    <location>
        <begin position="89"/>
        <end position="116"/>
    </location>
</feature>
<proteinExistence type="predicted"/>
<evidence type="ECO:0000313" key="2">
    <source>
        <dbReference type="EMBL" id="DAA04326.1"/>
    </source>
</evidence>
<name>Q6IJ95_DROME</name>
<sequence length="116" mass="11792">MYSKHGTKERFSNGESEKSKRDGNNCSSRRDGSAAVLVSPQTAPEPGCYKSDLLMSARQVPAGVSGCGVGVPGGGVEAEQRIVAATATAAAAPPPPDPASVSASAAPLLWLQPRSQ</sequence>
<organism evidence="2">
    <name type="scientific">Drosophila melanogaster</name>
    <name type="common">Fruit fly</name>
    <dbReference type="NCBI Taxonomy" id="7227"/>
    <lineage>
        <taxon>Eukaryota</taxon>
        <taxon>Metazoa</taxon>
        <taxon>Ecdysozoa</taxon>
        <taxon>Arthropoda</taxon>
        <taxon>Hexapoda</taxon>
        <taxon>Insecta</taxon>
        <taxon>Pterygota</taxon>
        <taxon>Neoptera</taxon>
        <taxon>Endopterygota</taxon>
        <taxon>Diptera</taxon>
        <taxon>Brachycera</taxon>
        <taxon>Muscomorpha</taxon>
        <taxon>Ephydroidea</taxon>
        <taxon>Drosophilidae</taxon>
        <taxon>Drosophila</taxon>
        <taxon>Sophophora</taxon>
    </lineage>
</organism>
<accession>Q6IJ95</accession>